<sequence>MERKEYKATLGNIRIVYEIDSVRKIVYMNETHYDAEYIKLYLMTLGNSIDELRINGMKKFNQMVSLNDWNEFLKKNEKWVLKEKNEKYCVIECDMDTAFHNVMQGFGIYEEHTDYNTVLE</sequence>
<proteinExistence type="predicted"/>
<protein>
    <submittedName>
        <fullName evidence="1">Uncharacterized protein</fullName>
    </submittedName>
</protein>
<organism evidence="1">
    <name type="scientific">Catovirus CTV1</name>
    <dbReference type="NCBI Taxonomy" id="1977631"/>
    <lineage>
        <taxon>Viruses</taxon>
        <taxon>Varidnaviria</taxon>
        <taxon>Bamfordvirae</taxon>
        <taxon>Nucleocytoviricota</taxon>
        <taxon>Megaviricetes</taxon>
        <taxon>Imitervirales</taxon>
        <taxon>Mimiviridae</taxon>
        <taxon>Klosneuvirinae</taxon>
        <taxon>Catovirus</taxon>
    </lineage>
</organism>
<accession>A0A1V0SBT6</accession>
<reference evidence="1" key="1">
    <citation type="journal article" date="2017" name="Science">
        <title>Giant viruses with an expanded complement of translation system components.</title>
        <authorList>
            <person name="Schulz F."/>
            <person name="Yutin N."/>
            <person name="Ivanova N.N."/>
            <person name="Ortega D.R."/>
            <person name="Lee T.K."/>
            <person name="Vierheilig J."/>
            <person name="Daims H."/>
            <person name="Horn M."/>
            <person name="Wagner M."/>
            <person name="Jensen G.J."/>
            <person name="Kyrpides N.C."/>
            <person name="Koonin E.V."/>
            <person name="Woyke T."/>
        </authorList>
    </citation>
    <scope>NUCLEOTIDE SEQUENCE</scope>
    <source>
        <strain evidence="1">CTV1</strain>
    </source>
</reference>
<gene>
    <name evidence="1" type="ORF">Catovirus_2_118</name>
</gene>
<name>A0A1V0SBT6_9VIRU</name>
<dbReference type="EMBL" id="KY684084">
    <property type="protein sequence ID" value="ARF09169.1"/>
    <property type="molecule type" value="Genomic_DNA"/>
</dbReference>
<evidence type="ECO:0000313" key="1">
    <source>
        <dbReference type="EMBL" id="ARF09169.1"/>
    </source>
</evidence>